<dbReference type="AlphaFoldDB" id="A0A2H5XD49"/>
<organism evidence="9 10">
    <name type="scientific">Candidatus Fervidibacter japonicus</name>
    <dbReference type="NCBI Taxonomy" id="2035412"/>
    <lineage>
        <taxon>Bacteria</taxon>
        <taxon>Candidatus Fervidibacterota</taxon>
        <taxon>Candidatus Fervidibacter</taxon>
    </lineage>
</organism>
<dbReference type="EMBL" id="BEHT01000020">
    <property type="protein sequence ID" value="GBC99067.1"/>
    <property type="molecule type" value="Genomic_DNA"/>
</dbReference>
<evidence type="ECO:0000256" key="2">
    <source>
        <dbReference type="ARBA" id="ARBA00022448"/>
    </source>
</evidence>
<evidence type="ECO:0000256" key="8">
    <source>
        <dbReference type="SAM" id="Phobius"/>
    </source>
</evidence>
<keyword evidence="4 7" id="KW-0812">Transmembrane</keyword>
<evidence type="ECO:0000313" key="9">
    <source>
        <dbReference type="EMBL" id="GBC99067.1"/>
    </source>
</evidence>
<dbReference type="FunFam" id="1.10.3730.20:FF:000001">
    <property type="entry name" value="Quaternary ammonium compound resistance transporter SugE"/>
    <property type="match status" value="1"/>
</dbReference>
<keyword evidence="5 8" id="KW-1133">Transmembrane helix</keyword>
<dbReference type="SUPFAM" id="SSF103481">
    <property type="entry name" value="Multidrug resistance efflux transporter EmrE"/>
    <property type="match status" value="1"/>
</dbReference>
<dbReference type="Proteomes" id="UP000236173">
    <property type="component" value="Unassembled WGS sequence"/>
</dbReference>
<feature type="transmembrane region" description="Helical" evidence="8">
    <location>
        <begin position="57"/>
        <end position="78"/>
    </location>
</feature>
<name>A0A2H5XD49_9BACT</name>
<feature type="transmembrane region" description="Helical" evidence="8">
    <location>
        <begin position="33"/>
        <end position="50"/>
    </location>
</feature>
<dbReference type="PANTHER" id="PTHR30561">
    <property type="entry name" value="SMR FAMILY PROTON-DEPENDENT DRUG EFFLUX TRANSPORTER SUGE"/>
    <property type="match status" value="1"/>
</dbReference>
<evidence type="ECO:0000256" key="6">
    <source>
        <dbReference type="ARBA" id="ARBA00023136"/>
    </source>
</evidence>
<dbReference type="InterPro" id="IPR045324">
    <property type="entry name" value="Small_multidrug_res"/>
</dbReference>
<dbReference type="Gene3D" id="1.10.3730.20">
    <property type="match status" value="1"/>
</dbReference>
<proteinExistence type="inferred from homology"/>
<keyword evidence="2" id="KW-0813">Transport</keyword>
<dbReference type="GO" id="GO:0022857">
    <property type="term" value="F:transmembrane transporter activity"/>
    <property type="evidence" value="ECO:0007669"/>
    <property type="project" value="InterPro"/>
</dbReference>
<comment type="caution">
    <text evidence="9">The sequence shown here is derived from an EMBL/GenBank/DDBJ whole genome shotgun (WGS) entry which is preliminary data.</text>
</comment>
<dbReference type="GO" id="GO:0005886">
    <property type="term" value="C:plasma membrane"/>
    <property type="evidence" value="ECO:0007669"/>
    <property type="project" value="UniProtKB-SubCell"/>
</dbReference>
<keyword evidence="3" id="KW-1003">Cell membrane</keyword>
<dbReference type="PANTHER" id="PTHR30561:SF0">
    <property type="entry name" value="GUANIDINIUM EXPORTER"/>
    <property type="match status" value="1"/>
</dbReference>
<reference evidence="10" key="1">
    <citation type="submission" date="2017-09" db="EMBL/GenBank/DDBJ databases">
        <title>Metaegenomics of thermophilic ammonia-oxidizing enrichment culture.</title>
        <authorList>
            <person name="Kato S."/>
            <person name="Suzuki K."/>
        </authorList>
    </citation>
    <scope>NUCLEOTIDE SEQUENCE [LARGE SCALE GENOMIC DNA]</scope>
</reference>
<protein>
    <submittedName>
        <fullName evidence="9">Quaternary ammonium compound-resistance protein SugE</fullName>
    </submittedName>
</protein>
<dbReference type="Pfam" id="PF00893">
    <property type="entry name" value="Multi_Drug_Res"/>
    <property type="match status" value="1"/>
</dbReference>
<sequence length="110" mass="11831">MEWVYLLLAGMLEIVWAVALKLSNGFTRPMPAAVVIVAGLLSLFFLSLAARHIPIGTAYAVWTGIGAAGVATVGILYFNEPRDWLRLLFIALIIAGVVGLHLVELTGAKR</sequence>
<evidence type="ECO:0000313" key="10">
    <source>
        <dbReference type="Proteomes" id="UP000236173"/>
    </source>
</evidence>
<evidence type="ECO:0000256" key="3">
    <source>
        <dbReference type="ARBA" id="ARBA00022475"/>
    </source>
</evidence>
<evidence type="ECO:0000256" key="4">
    <source>
        <dbReference type="ARBA" id="ARBA00022692"/>
    </source>
</evidence>
<keyword evidence="6 8" id="KW-0472">Membrane</keyword>
<dbReference type="InterPro" id="IPR037185">
    <property type="entry name" value="EmrE-like"/>
</dbReference>
<gene>
    <name evidence="9" type="primary">sugE</name>
    <name evidence="9" type="ORF">HRbin17_01588</name>
</gene>
<evidence type="ECO:0000256" key="1">
    <source>
        <dbReference type="ARBA" id="ARBA00004651"/>
    </source>
</evidence>
<dbReference type="InterPro" id="IPR000390">
    <property type="entry name" value="Small_drug/metabolite_transptr"/>
</dbReference>
<comment type="similarity">
    <text evidence="7">Belongs to the drug/metabolite transporter (DMT) superfamily. Small multidrug resistance (SMR) (TC 2.A.7.1) family.</text>
</comment>
<comment type="subcellular location">
    <subcellularLocation>
        <location evidence="1 7">Cell membrane</location>
        <topology evidence="1 7">Multi-pass membrane protein</topology>
    </subcellularLocation>
</comment>
<evidence type="ECO:0000256" key="7">
    <source>
        <dbReference type="RuleBase" id="RU003942"/>
    </source>
</evidence>
<evidence type="ECO:0000256" key="5">
    <source>
        <dbReference type="ARBA" id="ARBA00022989"/>
    </source>
</evidence>
<accession>A0A2H5XD49</accession>
<feature type="transmembrane region" description="Helical" evidence="8">
    <location>
        <begin position="84"/>
        <end position="103"/>
    </location>
</feature>